<reference evidence="1 2" key="1">
    <citation type="submission" date="2020-02" db="EMBL/GenBank/DDBJ databases">
        <title>Draft genome sequence of Haematococcus lacustris strain NIES-144.</title>
        <authorList>
            <person name="Morimoto D."/>
            <person name="Nakagawa S."/>
            <person name="Yoshida T."/>
            <person name="Sawayama S."/>
        </authorList>
    </citation>
    <scope>NUCLEOTIDE SEQUENCE [LARGE SCALE GENOMIC DNA]</scope>
    <source>
        <strain evidence="1 2">NIES-144</strain>
    </source>
</reference>
<keyword evidence="2" id="KW-1185">Reference proteome</keyword>
<comment type="caution">
    <text evidence="1">The sequence shown here is derived from an EMBL/GenBank/DDBJ whole genome shotgun (WGS) entry which is preliminary data.</text>
</comment>
<dbReference type="AlphaFoldDB" id="A0A699Z2S8"/>
<evidence type="ECO:0000313" key="1">
    <source>
        <dbReference type="EMBL" id="GFH15900.1"/>
    </source>
</evidence>
<accession>A0A699Z2S8</accession>
<dbReference type="Proteomes" id="UP000485058">
    <property type="component" value="Unassembled WGS sequence"/>
</dbReference>
<protein>
    <submittedName>
        <fullName evidence="1">Uncharacterized protein</fullName>
    </submittedName>
</protein>
<sequence length="200" mass="21777">MRTLLGCLRPGIRRPLLLPCMSSEKCVGSLLLKRQRLEGQVRPVIDGYGTARSSQPRELQAFVWLCTAPLRSAPLSCHHGCTLQQAAPRVQAGQEQVAAAADVQAEMDAYEQLLATILPPSCTAFGLYRLCQPLGMQQVVRLPQSFTYMAQITPLLDTAGHDSPHPFHPQPLPLAAVLPVHLRLPLPPGSTVEEPGCLYS</sequence>
<gene>
    <name evidence="1" type="ORF">HaLaN_12223</name>
</gene>
<evidence type="ECO:0000313" key="2">
    <source>
        <dbReference type="Proteomes" id="UP000485058"/>
    </source>
</evidence>
<name>A0A699Z2S8_HAELA</name>
<organism evidence="1 2">
    <name type="scientific">Haematococcus lacustris</name>
    <name type="common">Green alga</name>
    <name type="synonym">Haematococcus pluvialis</name>
    <dbReference type="NCBI Taxonomy" id="44745"/>
    <lineage>
        <taxon>Eukaryota</taxon>
        <taxon>Viridiplantae</taxon>
        <taxon>Chlorophyta</taxon>
        <taxon>core chlorophytes</taxon>
        <taxon>Chlorophyceae</taxon>
        <taxon>CS clade</taxon>
        <taxon>Chlamydomonadales</taxon>
        <taxon>Haematococcaceae</taxon>
        <taxon>Haematococcus</taxon>
    </lineage>
</organism>
<dbReference type="EMBL" id="BLLF01000917">
    <property type="protein sequence ID" value="GFH15900.1"/>
    <property type="molecule type" value="Genomic_DNA"/>
</dbReference>
<proteinExistence type="predicted"/>